<organism evidence="2 3">
    <name type="scientific">Hirundo rustica rustica</name>
    <dbReference type="NCBI Taxonomy" id="333673"/>
    <lineage>
        <taxon>Eukaryota</taxon>
        <taxon>Metazoa</taxon>
        <taxon>Chordata</taxon>
        <taxon>Craniata</taxon>
        <taxon>Vertebrata</taxon>
        <taxon>Euteleostomi</taxon>
        <taxon>Archelosauria</taxon>
        <taxon>Archosauria</taxon>
        <taxon>Dinosauria</taxon>
        <taxon>Saurischia</taxon>
        <taxon>Theropoda</taxon>
        <taxon>Coelurosauria</taxon>
        <taxon>Aves</taxon>
        <taxon>Neognathae</taxon>
        <taxon>Neoaves</taxon>
        <taxon>Telluraves</taxon>
        <taxon>Australaves</taxon>
        <taxon>Passeriformes</taxon>
        <taxon>Sylvioidea</taxon>
        <taxon>Hirundinidae</taxon>
        <taxon>Hirundo</taxon>
    </lineage>
</organism>
<comment type="caution">
    <text evidence="2">The sequence shown here is derived from an EMBL/GenBank/DDBJ whole genome shotgun (WGS) entry which is preliminary data.</text>
</comment>
<feature type="region of interest" description="Disordered" evidence="1">
    <location>
        <begin position="104"/>
        <end position="156"/>
    </location>
</feature>
<proteinExistence type="predicted"/>
<dbReference type="EMBL" id="QRBI01000126">
    <property type="protein sequence ID" value="RMC04184.1"/>
    <property type="molecule type" value="Genomic_DNA"/>
</dbReference>
<gene>
    <name evidence="2" type="ORF">DUI87_19003</name>
</gene>
<dbReference type="Proteomes" id="UP000269221">
    <property type="component" value="Unassembled WGS sequence"/>
</dbReference>
<evidence type="ECO:0000313" key="3">
    <source>
        <dbReference type="Proteomes" id="UP000269221"/>
    </source>
</evidence>
<protein>
    <submittedName>
        <fullName evidence="2">Uncharacterized protein</fullName>
    </submittedName>
</protein>
<feature type="compositionally biased region" description="Polar residues" evidence="1">
    <location>
        <begin position="130"/>
        <end position="139"/>
    </location>
</feature>
<name>A0A3M0JYJ1_HIRRU</name>
<keyword evidence="3" id="KW-1185">Reference proteome</keyword>
<evidence type="ECO:0000256" key="1">
    <source>
        <dbReference type="SAM" id="MobiDB-lite"/>
    </source>
</evidence>
<sequence>MVRDDNVIDEDHEMSITDEDIIRITASEGIPARRVKALEFTRQASSFLLSEDFMNKFFRKFTETAFRHDPTSSFSQIFLPEKEVSEKFEDAQQALIPVQRVKEKVKVKEKEKEKETKKETKPEEVKPPKQNASESSVHQCNAKPTHHSKNSRGMQQADHNNELTVLAKPHHPPLIIPPNTSIARAIALPPHAAEQVLPVLREQDPPSAQLEAAQKSKDPETTSMLKVCVTCLYRSRWLHFAQASSRLQQDWKPPLGPRNQGSGKGAFSLITRETTSIVEERSQTWTYITPSYHIVEQDDVEIVVTNIVNTASFLSENQGEPFHHSCLETIEATYSSCSDLKDTPLDDAETWFTDGSSYVINGKWHAREGSSSGSFILPGKG</sequence>
<dbReference type="AlphaFoldDB" id="A0A3M0JYJ1"/>
<evidence type="ECO:0000313" key="2">
    <source>
        <dbReference type="EMBL" id="RMC04184.1"/>
    </source>
</evidence>
<feature type="compositionally biased region" description="Basic and acidic residues" evidence="1">
    <location>
        <begin position="104"/>
        <end position="127"/>
    </location>
</feature>
<reference evidence="2 3" key="1">
    <citation type="submission" date="2018-07" db="EMBL/GenBank/DDBJ databases">
        <title>A high quality draft genome assembly of the barn swallow (H. rustica rustica).</title>
        <authorList>
            <person name="Formenti G."/>
            <person name="Chiara M."/>
            <person name="Poveda L."/>
            <person name="Francoijs K.-J."/>
            <person name="Bonisoli-Alquati A."/>
            <person name="Canova L."/>
            <person name="Gianfranceschi L."/>
            <person name="Horner D.S."/>
            <person name="Saino N."/>
        </authorList>
    </citation>
    <scope>NUCLEOTIDE SEQUENCE [LARGE SCALE GENOMIC DNA]</scope>
    <source>
        <strain evidence="2">Chelidonia</strain>
        <tissue evidence="2">Blood</tissue>
    </source>
</reference>
<accession>A0A3M0JYJ1</accession>